<feature type="domain" description="DNA methylase adenine-specific" evidence="7">
    <location>
        <begin position="350"/>
        <end position="607"/>
    </location>
</feature>
<evidence type="ECO:0000313" key="8">
    <source>
        <dbReference type="EMBL" id="QUM69434.1"/>
    </source>
</evidence>
<evidence type="ECO:0000256" key="3">
    <source>
        <dbReference type="ARBA" id="ARBA00022679"/>
    </source>
</evidence>
<evidence type="ECO:0000313" key="9">
    <source>
        <dbReference type="Proteomes" id="UP000675994"/>
    </source>
</evidence>
<dbReference type="Pfam" id="PF02384">
    <property type="entry name" value="N6_Mtase"/>
    <property type="match status" value="1"/>
</dbReference>
<dbReference type="InterPro" id="IPR051537">
    <property type="entry name" value="DNA_Adenine_Mtase"/>
</dbReference>
<dbReference type="InterPro" id="IPR003356">
    <property type="entry name" value="DNA_methylase_A-5"/>
</dbReference>
<dbReference type="EC" id="2.1.1.72" evidence="1"/>
<dbReference type="EMBL" id="CP063367">
    <property type="protein sequence ID" value="QUM69434.1"/>
    <property type="molecule type" value="Genomic_DNA"/>
</dbReference>
<dbReference type="GO" id="GO:0008170">
    <property type="term" value="F:N-methyltransferase activity"/>
    <property type="evidence" value="ECO:0007669"/>
    <property type="project" value="InterPro"/>
</dbReference>
<evidence type="ECO:0000256" key="4">
    <source>
        <dbReference type="ARBA" id="ARBA00022691"/>
    </source>
</evidence>
<keyword evidence="2 8" id="KW-0489">Methyltransferase</keyword>
<dbReference type="PANTHER" id="PTHR42933:SF1">
    <property type="entry name" value="SITE-SPECIFIC DNA-METHYLTRANSFERASE (ADENINE-SPECIFIC)"/>
    <property type="match status" value="1"/>
</dbReference>
<evidence type="ECO:0000256" key="5">
    <source>
        <dbReference type="ARBA" id="ARBA00022747"/>
    </source>
</evidence>
<keyword evidence="4" id="KW-0949">S-adenosyl-L-methionine</keyword>
<keyword evidence="5" id="KW-0680">Restriction system</keyword>
<dbReference type="SUPFAM" id="SSF53335">
    <property type="entry name" value="S-adenosyl-L-methionine-dependent methyltransferases"/>
    <property type="match status" value="1"/>
</dbReference>
<name>A0AAQ0D755_9STAP</name>
<organism evidence="8 9">
    <name type="scientific">Staphylococcus delphini</name>
    <dbReference type="NCBI Taxonomy" id="53344"/>
    <lineage>
        <taxon>Bacteria</taxon>
        <taxon>Bacillati</taxon>
        <taxon>Bacillota</taxon>
        <taxon>Bacilli</taxon>
        <taxon>Bacillales</taxon>
        <taxon>Staphylococcaceae</taxon>
        <taxon>Staphylococcus</taxon>
        <taxon>Staphylococcus intermedius group</taxon>
    </lineage>
</organism>
<proteinExistence type="predicted"/>
<sequence>MKSFEPVIADLANGWLKAYNLDYKLEQEPLNSQIDKALIDYATKSGGNGVNRPDVKLLLQDSNFDYYPVVIEYKGYKNKLIKMDSNGNVQNLKADNTPHYSNIKSYAVNGAVHYANALLQHTGYTDIISIGMTGFKNSEGNLEYSIGVYYVSKDNLGVGQKVGEFTDFSFLKKENFDNFISRVKSLSLSTEEIQKLQEKREKEIDFSLSKLNNDIYINERGLSAKDTVNLVAASIISTLGVQDKIAPLEKNDLKSSQEKGNTDGEIILRKIKGFLDEKSLPEEKKNLIINSLSNTLINGNVNKVVDGETQLKRVFSKIVDELGYYYKIGLTTDFTGRLFNEMYSWLGFSQDDKNDVVLTPSYVANLMVKLARVNKDSYVWDFAAGSAGLLVAAMNEMLNDAKENIKSPDELALKEVEIKAKQLLGLEILPEIYMLAILNMILMGDGSSNIINEDSLLNFNGNYSYPEKNQKFPATAFLLNPPYSAEGNGMNFVLKALNLMEKGYASIIIQDTAGNGRATQINRNILKKHTLLASIKMPSDLFLGKSSVQTAIYVFKVNEAHEAKYPVKFINFKNDGYKRTNRRKGKGVTNLKDIDRAAKRYEEVVNLVKYGSSQLDILDETEYIEDTIELTGENFGRDWNFDQHIKYQKIPHYSEQYQGLSNYLMWEVKKQHFSNDISNVSESIKELERQFEEKGGYWKDYRIGDIFEKLTSRYKGKGRKNEVVSKVRTEEFNVPVVYAKYGDNGIMYWAREGDFETHSNIISIIYNGAVAAGLVYAQYEETGILAESYFIKYKEKEVSFRVNLFFKQVLEAVLYKKYSRDFLATWKNKVENDIILLPTINGIIDIDYMERYIKTLEEDIYNNLKSEYESKLSALKSVVERE</sequence>
<dbReference type="REBASE" id="483083">
    <property type="entry name" value="Sde27941ORF245P"/>
</dbReference>
<comment type="catalytic activity">
    <reaction evidence="6">
        <text>a 2'-deoxyadenosine in DNA + S-adenosyl-L-methionine = an N(6)-methyl-2'-deoxyadenosine in DNA + S-adenosyl-L-homocysteine + H(+)</text>
        <dbReference type="Rhea" id="RHEA:15197"/>
        <dbReference type="Rhea" id="RHEA-COMP:12418"/>
        <dbReference type="Rhea" id="RHEA-COMP:12419"/>
        <dbReference type="ChEBI" id="CHEBI:15378"/>
        <dbReference type="ChEBI" id="CHEBI:57856"/>
        <dbReference type="ChEBI" id="CHEBI:59789"/>
        <dbReference type="ChEBI" id="CHEBI:90615"/>
        <dbReference type="ChEBI" id="CHEBI:90616"/>
        <dbReference type="EC" id="2.1.1.72"/>
    </reaction>
</comment>
<protein>
    <recommendedName>
        <fullName evidence="1">site-specific DNA-methyltransferase (adenine-specific)</fullName>
        <ecNumber evidence="1">2.1.1.72</ecNumber>
    </recommendedName>
</protein>
<dbReference type="Proteomes" id="UP000675994">
    <property type="component" value="Chromosome"/>
</dbReference>
<evidence type="ECO:0000256" key="1">
    <source>
        <dbReference type="ARBA" id="ARBA00011900"/>
    </source>
</evidence>
<dbReference type="RefSeq" id="WP_212574919.1">
    <property type="nucleotide sequence ID" value="NZ_CP063367.1"/>
</dbReference>
<dbReference type="Gene3D" id="3.40.50.150">
    <property type="entry name" value="Vaccinia Virus protein VP39"/>
    <property type="match status" value="1"/>
</dbReference>
<dbReference type="GO" id="GO:0009307">
    <property type="term" value="P:DNA restriction-modification system"/>
    <property type="evidence" value="ECO:0007669"/>
    <property type="project" value="UniProtKB-KW"/>
</dbReference>
<dbReference type="AlphaFoldDB" id="A0AAQ0D755"/>
<dbReference type="PANTHER" id="PTHR42933">
    <property type="entry name" value="SLR6095 PROTEIN"/>
    <property type="match status" value="1"/>
</dbReference>
<dbReference type="GO" id="GO:0009007">
    <property type="term" value="F:site-specific DNA-methyltransferase (adenine-specific) activity"/>
    <property type="evidence" value="ECO:0007669"/>
    <property type="project" value="UniProtKB-EC"/>
</dbReference>
<dbReference type="GO" id="GO:0032259">
    <property type="term" value="P:methylation"/>
    <property type="evidence" value="ECO:0007669"/>
    <property type="project" value="UniProtKB-KW"/>
</dbReference>
<evidence type="ECO:0000256" key="6">
    <source>
        <dbReference type="ARBA" id="ARBA00047942"/>
    </source>
</evidence>
<keyword evidence="3" id="KW-0808">Transferase</keyword>
<dbReference type="InterPro" id="IPR029063">
    <property type="entry name" value="SAM-dependent_MTases_sf"/>
</dbReference>
<reference evidence="8" key="1">
    <citation type="journal article" date="2021" name="Front. Microbiol.">
        <title>Presence and Characterization of a Novel cfr-Carrying Tn558 Transposon Derivative in Staphylococcus delphini Isolated From Retail Food.</title>
        <authorList>
            <person name="Zhang F."/>
            <person name="Wu S."/>
            <person name="Huang J."/>
            <person name="Yang R."/>
            <person name="Zhang J."/>
            <person name="Lei T."/>
            <person name="Dai J."/>
            <person name="Ding Y."/>
            <person name="Xue L."/>
            <person name="Wang J."/>
            <person name="Chen M."/>
            <person name="Wu Q."/>
        </authorList>
    </citation>
    <scope>NUCLEOTIDE SEQUENCE</scope>
    <source>
        <strain evidence="8">2794-1</strain>
    </source>
</reference>
<accession>A0AAQ0D755</accession>
<evidence type="ECO:0000256" key="2">
    <source>
        <dbReference type="ARBA" id="ARBA00022603"/>
    </source>
</evidence>
<dbReference type="GO" id="GO:0003677">
    <property type="term" value="F:DNA binding"/>
    <property type="evidence" value="ECO:0007669"/>
    <property type="project" value="InterPro"/>
</dbReference>
<gene>
    <name evidence="8" type="ORF">IPU22_00245</name>
</gene>
<evidence type="ECO:0000259" key="7">
    <source>
        <dbReference type="Pfam" id="PF02384"/>
    </source>
</evidence>